<accession>A0A2H1FIE2</accession>
<dbReference type="Proteomes" id="UP000230607">
    <property type="component" value="Chromosome 1"/>
</dbReference>
<dbReference type="AlphaFoldDB" id="A0A2H1FIE2"/>
<gene>
    <name evidence="1" type="ORF">NCS_30371</name>
</gene>
<dbReference type="EMBL" id="LT841358">
    <property type="protein sequence ID" value="SMH72531.1"/>
    <property type="molecule type" value="Genomic_DNA"/>
</dbReference>
<reference evidence="2" key="1">
    <citation type="submission" date="2017-03" db="EMBL/GenBank/DDBJ databases">
        <authorList>
            <person name="Herbold C."/>
        </authorList>
    </citation>
    <scope>NUCLEOTIDE SEQUENCE [LARGE SCALE GENOMIC DNA]</scope>
</reference>
<evidence type="ECO:0000313" key="1">
    <source>
        <dbReference type="EMBL" id="SMH72531.1"/>
    </source>
</evidence>
<keyword evidence="2" id="KW-1185">Reference proteome</keyword>
<protein>
    <submittedName>
        <fullName evidence="1">Uncharacterized protein</fullName>
    </submittedName>
</protein>
<evidence type="ECO:0000313" key="2">
    <source>
        <dbReference type="Proteomes" id="UP000230607"/>
    </source>
</evidence>
<proteinExistence type="predicted"/>
<name>A0A2H1FIE2_9ARCH</name>
<sequence length="47" mass="5513">MQRTAKDKPELSPKVEKILEDIDMGKVKTKRYNVDEFLDFVDKVVSE</sequence>
<dbReference type="RefSeq" id="WP_157928281.1">
    <property type="nucleotide sequence ID" value="NZ_LT841358.1"/>
</dbReference>
<organism evidence="1 2">
    <name type="scientific">Candidatus Nitrosotalea okcheonensis</name>
    <dbReference type="NCBI Taxonomy" id="1903276"/>
    <lineage>
        <taxon>Archaea</taxon>
        <taxon>Nitrososphaerota</taxon>
        <taxon>Nitrososphaeria</taxon>
        <taxon>Nitrosotaleales</taxon>
        <taxon>Nitrosotaleaceae</taxon>
        <taxon>Nitrosotalea</taxon>
    </lineage>
</organism>